<keyword evidence="1" id="KW-0614">Plasmid</keyword>
<dbReference type="RefSeq" id="WP_169611276.1">
    <property type="nucleotide sequence ID" value="NZ_CP051683.1"/>
</dbReference>
<evidence type="ECO:0008006" key="3">
    <source>
        <dbReference type="Google" id="ProtNLM"/>
    </source>
</evidence>
<dbReference type="AlphaFoldDB" id="A0A7L5E5F0"/>
<name>A0A7L5E5F0_9SPHI</name>
<accession>A0A7L5E5F0</accession>
<organism evidence="1 2">
    <name type="scientific">Mucilaginibacter robiniae</name>
    <dbReference type="NCBI Taxonomy" id="2728022"/>
    <lineage>
        <taxon>Bacteria</taxon>
        <taxon>Pseudomonadati</taxon>
        <taxon>Bacteroidota</taxon>
        <taxon>Sphingobacteriia</taxon>
        <taxon>Sphingobacteriales</taxon>
        <taxon>Sphingobacteriaceae</taxon>
        <taxon>Mucilaginibacter</taxon>
    </lineage>
</organism>
<geneLocation type="plasmid" evidence="1 2">
    <name>unnamed1</name>
</geneLocation>
<keyword evidence="2" id="KW-1185">Reference proteome</keyword>
<dbReference type="EMBL" id="CP051683">
    <property type="protein sequence ID" value="QJD98540.1"/>
    <property type="molecule type" value="Genomic_DNA"/>
</dbReference>
<evidence type="ECO:0000313" key="1">
    <source>
        <dbReference type="EMBL" id="QJD98540.1"/>
    </source>
</evidence>
<evidence type="ECO:0000313" key="2">
    <source>
        <dbReference type="Proteomes" id="UP000503278"/>
    </source>
</evidence>
<proteinExistence type="predicted"/>
<reference evidence="1 2" key="1">
    <citation type="submission" date="2020-04" db="EMBL/GenBank/DDBJ databases">
        <title>Genome sequencing of novel species.</title>
        <authorList>
            <person name="Heo J."/>
            <person name="Kim S.-J."/>
            <person name="Kim J.-S."/>
            <person name="Hong S.-B."/>
            <person name="Kwon S.-W."/>
        </authorList>
    </citation>
    <scope>NUCLEOTIDE SEQUENCE [LARGE SCALE GENOMIC DNA]</scope>
    <source>
        <strain evidence="1 2">F39-2</strain>
        <plasmid evidence="1 2">unnamed1</plasmid>
    </source>
</reference>
<dbReference type="Proteomes" id="UP000503278">
    <property type="component" value="Plasmid unnamed1"/>
</dbReference>
<sequence length="492" mass="56603">MEIRPNPVQVIQATDEQKQLFEKPYEKDTALAVTIEKPKLSVEQLRSIPNVIDNYQLSDKDKHDLLFDALVIPDRDIYYFVDEKGYLMRHFADQQTDKEKRFVNFEDVSFNMKKSQLNEQNFDYLKKSLKYLGFGENLNTALEVRLKEGSDKFTLGATAEFKTAVAKDLVNYELRFSKSKTTEKYFLNNYQATLEKGNPNGTMQEPVSRIFNLNVGNDITAKEAYNLLSGRSIQKKAEVPDRLTVFAGAQEIAKVLKVQEGVAKVQELAKTKATNEYAIQGKDNVVIKAFDKNAKELPVKDRQNLQLIHSFIQKNDKGNDDIPYDVQDMAGARQMIKELIKDKNTANITLTERGVPIAQFDAKGKEIELPVTKHKEEVWLKLDFEKKSEQGDYQFKTFYKNYGFDLDKAVTAHPIRELNDPDRRESLMASLRRGNLQAVTLEKNGGEEKAFVAASPQYKNLSLYDKDLKLVYDKPQDIKVQNQEERSYQRSR</sequence>
<protein>
    <recommendedName>
        <fullName evidence="3">DUF3945 domain-containing protein</fullName>
    </recommendedName>
</protein>
<dbReference type="KEGG" id="mrob:HH214_21525"/>
<gene>
    <name evidence="1" type="ORF">HH214_21525</name>
</gene>